<dbReference type="SMART" id="SM00843">
    <property type="entry name" value="Ftsk_gamma"/>
    <property type="match status" value="1"/>
</dbReference>
<evidence type="ECO:0000256" key="1">
    <source>
        <dbReference type="ARBA" id="ARBA00006474"/>
    </source>
</evidence>
<feature type="compositionally biased region" description="Basic and acidic residues" evidence="6">
    <location>
        <begin position="118"/>
        <end position="128"/>
    </location>
</feature>
<comment type="caution">
    <text evidence="8">The sequence shown here is derived from an EMBL/GenBank/DDBJ whole genome shotgun (WGS) entry which is preliminary data.</text>
</comment>
<dbReference type="RefSeq" id="WP_251605850.1">
    <property type="nucleotide sequence ID" value="NZ_JAMQJY010000001.1"/>
</dbReference>
<proteinExistence type="inferred from homology"/>
<dbReference type="PROSITE" id="PS50901">
    <property type="entry name" value="FTSK"/>
    <property type="match status" value="1"/>
</dbReference>
<name>A0ABT0XHY2_9BACI</name>
<feature type="compositionally biased region" description="Acidic residues" evidence="6">
    <location>
        <begin position="422"/>
        <end position="434"/>
    </location>
</feature>
<keyword evidence="4" id="KW-0238">DNA-binding</keyword>
<comment type="similarity">
    <text evidence="1">Belongs to the FtsK/SpoIIIE/SftA family.</text>
</comment>
<protein>
    <submittedName>
        <fullName evidence="8">FtsK/SpoIIIE domain-containing protein</fullName>
    </submittedName>
</protein>
<feature type="compositionally biased region" description="Basic and acidic residues" evidence="6">
    <location>
        <begin position="18"/>
        <end position="29"/>
    </location>
</feature>
<dbReference type="InterPro" id="IPR002543">
    <property type="entry name" value="FtsK_dom"/>
</dbReference>
<dbReference type="InterPro" id="IPR041027">
    <property type="entry name" value="FtsK_alpha"/>
</dbReference>
<accession>A0ABT0XHY2</accession>
<feature type="region of interest" description="Disordered" evidence="6">
    <location>
        <begin position="82"/>
        <end position="192"/>
    </location>
</feature>
<evidence type="ECO:0000259" key="7">
    <source>
        <dbReference type="PROSITE" id="PS50901"/>
    </source>
</evidence>
<dbReference type="InterPro" id="IPR036388">
    <property type="entry name" value="WH-like_DNA-bd_sf"/>
</dbReference>
<keyword evidence="9" id="KW-1185">Reference proteome</keyword>
<dbReference type="PANTHER" id="PTHR22683">
    <property type="entry name" value="SPORULATION PROTEIN RELATED"/>
    <property type="match status" value="1"/>
</dbReference>
<feature type="compositionally biased region" description="Basic and acidic residues" evidence="6">
    <location>
        <begin position="170"/>
        <end position="192"/>
    </location>
</feature>
<feature type="region of interest" description="Disordered" evidence="6">
    <location>
        <begin position="17"/>
        <end position="61"/>
    </location>
</feature>
<feature type="compositionally biased region" description="Polar residues" evidence="6">
    <location>
        <begin position="152"/>
        <end position="169"/>
    </location>
</feature>
<dbReference type="InterPro" id="IPR027417">
    <property type="entry name" value="P-loop_NTPase"/>
</dbReference>
<dbReference type="SUPFAM" id="SSF52540">
    <property type="entry name" value="P-loop containing nucleoside triphosphate hydrolases"/>
    <property type="match status" value="1"/>
</dbReference>
<organism evidence="8 9">
    <name type="scientific">Alkalicoccobacillus plakortidis</name>
    <dbReference type="NCBI Taxonomy" id="444060"/>
    <lineage>
        <taxon>Bacteria</taxon>
        <taxon>Bacillati</taxon>
        <taxon>Bacillota</taxon>
        <taxon>Bacilli</taxon>
        <taxon>Bacillales</taxon>
        <taxon>Bacillaceae</taxon>
        <taxon>Alkalicoccobacillus</taxon>
    </lineage>
</organism>
<dbReference type="InterPro" id="IPR018541">
    <property type="entry name" value="Ftsk_gamma"/>
</dbReference>
<dbReference type="SUPFAM" id="SSF46785">
    <property type="entry name" value="Winged helix' DNA-binding domain"/>
    <property type="match status" value="1"/>
</dbReference>
<dbReference type="Gene3D" id="3.40.50.300">
    <property type="entry name" value="P-loop containing nucleotide triphosphate hydrolases"/>
    <property type="match status" value="1"/>
</dbReference>
<dbReference type="EMBL" id="JAMQJY010000001">
    <property type="protein sequence ID" value="MCM2675325.1"/>
    <property type="molecule type" value="Genomic_DNA"/>
</dbReference>
<evidence type="ECO:0000256" key="5">
    <source>
        <dbReference type="PROSITE-ProRule" id="PRU00289"/>
    </source>
</evidence>
<feature type="compositionally biased region" description="Acidic residues" evidence="6">
    <location>
        <begin position="284"/>
        <end position="313"/>
    </location>
</feature>
<feature type="compositionally biased region" description="Basic and acidic residues" evidence="6">
    <location>
        <begin position="82"/>
        <end position="105"/>
    </location>
</feature>
<feature type="domain" description="FtsK" evidence="7">
    <location>
        <begin position="654"/>
        <end position="845"/>
    </location>
</feature>
<evidence type="ECO:0000256" key="6">
    <source>
        <dbReference type="SAM" id="MobiDB-lite"/>
    </source>
</evidence>
<dbReference type="PANTHER" id="PTHR22683:SF42">
    <property type="entry name" value="DNA TRANSLOCASE SFTA"/>
    <property type="match status" value="1"/>
</dbReference>
<feature type="region of interest" description="Disordered" evidence="6">
    <location>
        <begin position="197"/>
        <end position="216"/>
    </location>
</feature>
<evidence type="ECO:0000256" key="3">
    <source>
        <dbReference type="ARBA" id="ARBA00022840"/>
    </source>
</evidence>
<dbReference type="Gene3D" id="1.10.10.10">
    <property type="entry name" value="Winged helix-like DNA-binding domain superfamily/Winged helix DNA-binding domain"/>
    <property type="match status" value="1"/>
</dbReference>
<keyword evidence="3 5" id="KW-0067">ATP-binding</keyword>
<dbReference type="InterPro" id="IPR050206">
    <property type="entry name" value="FtsK/SpoIIIE/SftA"/>
</dbReference>
<dbReference type="Pfam" id="PF17854">
    <property type="entry name" value="FtsK_alpha"/>
    <property type="match status" value="1"/>
</dbReference>
<feature type="binding site" evidence="5">
    <location>
        <begin position="671"/>
        <end position="678"/>
    </location>
    <ligand>
        <name>ATP</name>
        <dbReference type="ChEBI" id="CHEBI:30616"/>
    </ligand>
</feature>
<dbReference type="Proteomes" id="UP001203665">
    <property type="component" value="Unassembled WGS sequence"/>
</dbReference>
<feature type="region of interest" description="Disordered" evidence="6">
    <location>
        <begin position="402"/>
        <end position="434"/>
    </location>
</feature>
<sequence length="989" mass="112236">MEPLQRFQKWIQQTLFGSEEKQGETKVEASKQVQQPKQIDKRKSVHTYPSYQEPSDSAPRITYQYAKSNGIRYSDEIEEQAKEMMQDRKIDEVTSEKTNEDKQPEKPNQSNRLSKSTTTEETKKERVKFNNPDFKPTAIPSPIHGFRKVLPSQRTQLTLHKQESGSNSVDETKNSNEWTRDRQKEHNRKLENDVLQKLRKASPVPPVPEFIETNEKNTVDTVEAALHVEEVEQTQQLETHDVKGEATALSETYELNKAKPVQQVENEVHNNSAEFVLIEHEAEQAETEQEEQVDEIQETEDQLTETVETEVQTEEISNPNEPVFIEQESVQAEAEQEEQVEEVQERKDQLTETVETEVQTEEISNPPESVLIEQESVQAESEQVEQVDEIQETEDQLLETVETEVQTEEISNPPESVFTEQEPVETEAEQEEQVEEIQNTEEQLIEQNEDVSIVEEDPPFYEEEIIEEVNVQQDIPQQNEAIKTKPKNKPSVPFNVLMMPKDKKAATSTVQSKKIQSGYKKPGIQLLRFPEAKRATDTEWLDQQAVLLEETLQSFHVDAKVVHTTMGPSVTRYEIQPARGVKVNKVTNLSDDIKMALSAKEIRIEAPIPGKNTIGIEVPNLHPEAVWLREILRRDVFIQPSSPMTVALGLDISGQPIVTDLRKMPHGLVAGATGSGKSVCINSILISLLYKASPDEVKLLLVDPKMVELAPYNDVPHLVAPVITDAKQATIALKWVVGEMERRYEQFSQKGVRDVSRYNELYSEDPDKPAMPYILVVIDELADLMMVSPQEVEDSICRIAQKARACGIHLLVATQRPSVDVITGLIKANIPTRIAFSVSSQTDSRTILDMNGAERLLGRGDMLFNENGSPKPVRVQGTFVTDEEIEDVIAYVKKQRKPEFLLDTEQLQKTFEQSEQEDDLFEEACYHVINQGNASASNLQRRFRIGYNRAARLIDMLEARGVITGAMGSKPRQVLIDEMSVDKVLGYTD</sequence>
<dbReference type="InterPro" id="IPR036390">
    <property type="entry name" value="WH_DNA-bd_sf"/>
</dbReference>
<evidence type="ECO:0000313" key="8">
    <source>
        <dbReference type="EMBL" id="MCM2675325.1"/>
    </source>
</evidence>
<evidence type="ECO:0000256" key="2">
    <source>
        <dbReference type="ARBA" id="ARBA00022741"/>
    </source>
</evidence>
<gene>
    <name evidence="8" type="ORF">NDM98_07370</name>
</gene>
<keyword evidence="2 5" id="KW-0547">Nucleotide-binding</keyword>
<feature type="region of interest" description="Disordered" evidence="6">
    <location>
        <begin position="282"/>
        <end position="390"/>
    </location>
</feature>
<evidence type="ECO:0000256" key="4">
    <source>
        <dbReference type="ARBA" id="ARBA00023125"/>
    </source>
</evidence>
<evidence type="ECO:0000313" key="9">
    <source>
        <dbReference type="Proteomes" id="UP001203665"/>
    </source>
</evidence>
<dbReference type="Pfam" id="PF09397">
    <property type="entry name" value="FtsK_gamma"/>
    <property type="match status" value="1"/>
</dbReference>
<dbReference type="Pfam" id="PF01580">
    <property type="entry name" value="FtsK_SpoIIIE"/>
    <property type="match status" value="1"/>
</dbReference>
<dbReference type="Gene3D" id="3.30.980.40">
    <property type="match status" value="1"/>
</dbReference>
<reference evidence="8" key="1">
    <citation type="submission" date="2022-06" db="EMBL/GenBank/DDBJ databases">
        <title>Alkalicoccobacillus porphyridii sp. nov., isolated from a marine red alga, Porphyridium purpureum and reclassification of Shouchella plakortidis and Shouchella gibsonii as Alkalicoccobacillus plakortidis comb. nov. and Alkalicoccobacillus gibsonii comb. nov.</title>
        <authorList>
            <person name="Kim K.H."/>
            <person name="Lee J.K."/>
            <person name="Han D.M."/>
            <person name="Baek J.H."/>
            <person name="Jeon C.O."/>
        </authorList>
    </citation>
    <scope>NUCLEOTIDE SEQUENCE</scope>
    <source>
        <strain evidence="8">DSM 19153</strain>
    </source>
</reference>